<dbReference type="Proteomes" id="UP001228636">
    <property type="component" value="Unassembled WGS sequence"/>
</dbReference>
<evidence type="ECO:0000313" key="1">
    <source>
        <dbReference type="EMBL" id="MDN3621324.1"/>
    </source>
</evidence>
<dbReference type="EMBL" id="JAUFQH010000022">
    <property type="protein sequence ID" value="MDN3621324.1"/>
    <property type="molecule type" value="Genomic_DNA"/>
</dbReference>
<comment type="caution">
    <text evidence="1">The sequence shown here is derived from an EMBL/GenBank/DDBJ whole genome shotgun (WGS) entry which is preliminary data.</text>
</comment>
<accession>A0AAJ1VIJ3</accession>
<proteinExistence type="predicted"/>
<gene>
    <name evidence="1" type="ORF">QWY81_17790</name>
</gene>
<organism evidence="1 2">
    <name type="scientific">Polaribacter sejongensis</name>
    <dbReference type="NCBI Taxonomy" id="985043"/>
    <lineage>
        <taxon>Bacteria</taxon>
        <taxon>Pseudomonadati</taxon>
        <taxon>Bacteroidota</taxon>
        <taxon>Flavobacteriia</taxon>
        <taxon>Flavobacteriales</taxon>
        <taxon>Flavobacteriaceae</taxon>
    </lineage>
</organism>
<reference evidence="1 2" key="1">
    <citation type="journal article" date="2014" name="Int. J. Syst. Evol. Microbiol.">
        <title>Complete genome sequence of Corynebacterium casei LMG S-19264T (=DSM 44701T), isolated from a smear-ripened cheese.</title>
        <authorList>
            <consortium name="US DOE Joint Genome Institute (JGI-PGF)"/>
            <person name="Walter F."/>
            <person name="Albersmeier A."/>
            <person name="Kalinowski J."/>
            <person name="Ruckert C."/>
        </authorList>
    </citation>
    <scope>NUCLEOTIDE SEQUENCE [LARGE SCALE GENOMIC DNA]</scope>
    <source>
        <strain evidence="1 2">CECT 8670</strain>
    </source>
</reference>
<protein>
    <submittedName>
        <fullName evidence="1">Uncharacterized protein</fullName>
    </submittedName>
</protein>
<dbReference type="AlphaFoldDB" id="A0AAJ1VIJ3"/>
<name>A0AAJ1VIJ3_9FLAO</name>
<sequence length="90" mass="10295">MSVIFEIGNDFSILKVTRRGKRLSVTCGAQTVGWGEIGKATLEETLKDQTKQIKRKLLSLDKTNKASKKGLQYLLNELEKDRQTELNFFF</sequence>
<dbReference type="RefSeq" id="WP_261972804.1">
    <property type="nucleotide sequence ID" value="NZ_CP103460.1"/>
</dbReference>
<evidence type="ECO:0000313" key="2">
    <source>
        <dbReference type="Proteomes" id="UP001228636"/>
    </source>
</evidence>